<name>A0A1D9QEY8_SCLS1</name>
<feature type="region of interest" description="Disordered" evidence="1">
    <location>
        <begin position="1"/>
        <end position="24"/>
    </location>
</feature>
<evidence type="ECO:0000256" key="1">
    <source>
        <dbReference type="SAM" id="MobiDB-lite"/>
    </source>
</evidence>
<reference evidence="3" key="1">
    <citation type="journal article" date="2017" name="Genome Biol. Evol.">
        <title>The complete genome sequence of the phytopathogenic fungus Sclerotinia sclerotiorum reveals insights into the genome architecture of broad host range pathogens.</title>
        <authorList>
            <person name="Derbyshire M."/>
            <person name="Denton-Giles M."/>
            <person name="Hegedus D."/>
            <person name="Seifbarghy S."/>
            <person name="Rollins J."/>
            <person name="van Kan J."/>
            <person name="Seidl M.F."/>
            <person name="Faino L."/>
            <person name="Mbengue M."/>
            <person name="Navaud O."/>
            <person name="Raffaele S."/>
            <person name="Hammond-Kosack K."/>
            <person name="Heard S."/>
            <person name="Oliver R."/>
        </authorList>
    </citation>
    <scope>NUCLEOTIDE SEQUENCE [LARGE SCALE GENOMIC DNA]</scope>
    <source>
        <strain evidence="3">ATCC 18683 / 1980 / Ss-1</strain>
    </source>
</reference>
<dbReference type="OrthoDB" id="3454830at2759"/>
<evidence type="ECO:0000313" key="2">
    <source>
        <dbReference type="EMBL" id="APA13352.1"/>
    </source>
</evidence>
<dbReference type="EMBL" id="CP017824">
    <property type="protein sequence ID" value="APA13352.1"/>
    <property type="molecule type" value="Genomic_DNA"/>
</dbReference>
<proteinExistence type="predicted"/>
<accession>A0A1D9QEY8</accession>
<dbReference type="AlphaFoldDB" id="A0A1D9QEY8"/>
<organism evidence="2 3">
    <name type="scientific">Sclerotinia sclerotiorum (strain ATCC 18683 / 1980 / Ss-1)</name>
    <name type="common">White mold</name>
    <name type="synonym">Whetzelinia sclerotiorum</name>
    <dbReference type="NCBI Taxonomy" id="665079"/>
    <lineage>
        <taxon>Eukaryota</taxon>
        <taxon>Fungi</taxon>
        <taxon>Dikarya</taxon>
        <taxon>Ascomycota</taxon>
        <taxon>Pezizomycotina</taxon>
        <taxon>Leotiomycetes</taxon>
        <taxon>Helotiales</taxon>
        <taxon>Sclerotiniaceae</taxon>
        <taxon>Sclerotinia</taxon>
    </lineage>
</organism>
<dbReference type="Proteomes" id="UP000177798">
    <property type="component" value="Chromosome 11"/>
</dbReference>
<sequence>MPPAPSVGKDGYTRSNTSRSCSGTTTISNVNEKVTYGFGILLETSPGFFRISGDCQATAVALESLETTLAGTILLIEYDNHYRRIFTWLWHYWLRKSMSSIFQIEDEAPDLFQFRSGKVFLMSGGSPAMRIHESVLERKWSGRLYIARWRQYRWVLIKYLWKDIRKGFDSLINCWTGY</sequence>
<evidence type="ECO:0000313" key="3">
    <source>
        <dbReference type="Proteomes" id="UP000177798"/>
    </source>
</evidence>
<protein>
    <submittedName>
        <fullName evidence="2">Uncharacterized protein</fullName>
    </submittedName>
</protein>
<feature type="compositionally biased region" description="Polar residues" evidence="1">
    <location>
        <begin position="13"/>
        <end position="24"/>
    </location>
</feature>
<dbReference type="VEuPathDB" id="FungiDB:sscle_11g081220"/>
<gene>
    <name evidence="2" type="ORF">sscle_11g081220</name>
</gene>